<dbReference type="EMBL" id="JBHRVQ010000001">
    <property type="protein sequence ID" value="MFC3387432.1"/>
    <property type="molecule type" value="Genomic_DNA"/>
</dbReference>
<accession>A0ABV7N2N7</accession>
<sequence>MADEKKNRMTTKEDEAQLKDRDERGPEGEVKEDVAPDNPPEQANKEEAERVEDVQQQKDDKEPLDNED</sequence>
<name>A0ABV7N2N7_9STAP</name>
<feature type="compositionally biased region" description="Basic and acidic residues" evidence="1">
    <location>
        <begin position="1"/>
        <end position="34"/>
    </location>
</feature>
<proteinExistence type="predicted"/>
<comment type="caution">
    <text evidence="2">The sequence shown here is derived from an EMBL/GenBank/DDBJ whole genome shotgun (WGS) entry which is preliminary data.</text>
</comment>
<feature type="compositionally biased region" description="Basic and acidic residues" evidence="1">
    <location>
        <begin position="43"/>
        <end position="68"/>
    </location>
</feature>
<dbReference type="RefSeq" id="WP_380651313.1">
    <property type="nucleotide sequence ID" value="NZ_JBHRVQ010000001.1"/>
</dbReference>
<evidence type="ECO:0000313" key="2">
    <source>
        <dbReference type="EMBL" id="MFC3387432.1"/>
    </source>
</evidence>
<evidence type="ECO:0000313" key="3">
    <source>
        <dbReference type="Proteomes" id="UP001595637"/>
    </source>
</evidence>
<evidence type="ECO:0000256" key="1">
    <source>
        <dbReference type="SAM" id="MobiDB-lite"/>
    </source>
</evidence>
<evidence type="ECO:0008006" key="4">
    <source>
        <dbReference type="Google" id="ProtNLM"/>
    </source>
</evidence>
<dbReference type="Proteomes" id="UP001595637">
    <property type="component" value="Unassembled WGS sequence"/>
</dbReference>
<protein>
    <recommendedName>
        <fullName evidence="4">3-methyladenine DNA glycosylase</fullName>
    </recommendedName>
</protein>
<reference evidence="3" key="1">
    <citation type="journal article" date="2019" name="Int. J. Syst. Evol. Microbiol.">
        <title>The Global Catalogue of Microorganisms (GCM) 10K type strain sequencing project: providing services to taxonomists for standard genome sequencing and annotation.</title>
        <authorList>
            <consortium name="The Broad Institute Genomics Platform"/>
            <consortium name="The Broad Institute Genome Sequencing Center for Infectious Disease"/>
            <person name="Wu L."/>
            <person name="Ma J."/>
        </authorList>
    </citation>
    <scope>NUCLEOTIDE SEQUENCE [LARGE SCALE GENOMIC DNA]</scope>
    <source>
        <strain evidence="3">CCM 7756</strain>
    </source>
</reference>
<organism evidence="2 3">
    <name type="scientific">Salinicoccus sesuvii</name>
    <dbReference type="NCBI Taxonomy" id="868281"/>
    <lineage>
        <taxon>Bacteria</taxon>
        <taxon>Bacillati</taxon>
        <taxon>Bacillota</taxon>
        <taxon>Bacilli</taxon>
        <taxon>Bacillales</taxon>
        <taxon>Staphylococcaceae</taxon>
        <taxon>Salinicoccus</taxon>
    </lineage>
</organism>
<feature type="region of interest" description="Disordered" evidence="1">
    <location>
        <begin position="1"/>
        <end position="68"/>
    </location>
</feature>
<gene>
    <name evidence="2" type="ORF">ACFOEO_02310</name>
</gene>
<keyword evidence="3" id="KW-1185">Reference proteome</keyword>